<keyword evidence="3" id="KW-1185">Reference proteome</keyword>
<dbReference type="RefSeq" id="WP_230099289.1">
    <property type="nucleotide sequence ID" value="NZ_CAKKNT010000030.1"/>
</dbReference>
<dbReference type="Proteomes" id="UP000789719">
    <property type="component" value="Unassembled WGS sequence"/>
</dbReference>
<accession>A0ABN8BR24</accession>
<keyword evidence="1" id="KW-1133">Transmembrane helix</keyword>
<evidence type="ECO:0000256" key="1">
    <source>
        <dbReference type="SAM" id="Phobius"/>
    </source>
</evidence>
<keyword evidence="1" id="KW-0812">Transmembrane</keyword>
<gene>
    <name evidence="2" type="ORF">WGH24286_01692</name>
</gene>
<comment type="caution">
    <text evidence="2">The sequence shown here is derived from an EMBL/GenBank/DDBJ whole genome shotgun (WGS) entry which is preliminary data.</text>
</comment>
<evidence type="ECO:0000313" key="2">
    <source>
        <dbReference type="EMBL" id="CAH0419245.1"/>
    </source>
</evidence>
<dbReference type="EMBL" id="CAKKNT010000030">
    <property type="protein sequence ID" value="CAH0419245.1"/>
    <property type="molecule type" value="Genomic_DNA"/>
</dbReference>
<protein>
    <submittedName>
        <fullName evidence="2">Uncharacterized protein</fullName>
    </submittedName>
</protein>
<proteinExistence type="predicted"/>
<keyword evidence="1" id="KW-0472">Membrane</keyword>
<feature type="transmembrane region" description="Helical" evidence="1">
    <location>
        <begin position="27"/>
        <end position="50"/>
    </location>
</feature>
<name>A0ABN8BR24_9LACO</name>
<evidence type="ECO:0000313" key="3">
    <source>
        <dbReference type="Proteomes" id="UP000789719"/>
    </source>
</evidence>
<reference evidence="2 3" key="1">
    <citation type="submission" date="2021-11" db="EMBL/GenBank/DDBJ databases">
        <authorList>
            <person name="Depoorter E."/>
        </authorList>
    </citation>
    <scope>NUCLEOTIDE SEQUENCE [LARGE SCALE GENOMIC DNA]</scope>
    <source>
        <strain evidence="2 3">LMG 24286</strain>
    </source>
</reference>
<sequence>MGFIEQVFDEIAEKVFEDTTGRELETVIVLFSVFMTVIQIVATLAGVNLWSAS</sequence>
<organism evidence="2 3">
    <name type="scientific">Periweissella ghanensis</name>
    <dbReference type="NCBI Taxonomy" id="467997"/>
    <lineage>
        <taxon>Bacteria</taxon>
        <taxon>Bacillati</taxon>
        <taxon>Bacillota</taxon>
        <taxon>Bacilli</taxon>
        <taxon>Lactobacillales</taxon>
        <taxon>Lactobacillaceae</taxon>
        <taxon>Periweissella</taxon>
    </lineage>
</organism>